<dbReference type="EMBL" id="CP110421">
    <property type="protein sequence ID" value="WAQ81198.1"/>
    <property type="molecule type" value="Genomic_DNA"/>
</dbReference>
<sequence>MVSQGPQANPNNPSGADNNPGYETDQSLAAQKRAAVAESSGSDHGRPDEDASESAEGSTAPQGKSKPKKKKQRQF</sequence>
<dbReference type="RefSeq" id="XP_053016753.1">
    <property type="nucleotide sequence ID" value="XM_053165575.1"/>
</dbReference>
<dbReference type="Proteomes" id="UP001164743">
    <property type="component" value="Chromosome 1A"/>
</dbReference>
<protein>
    <submittedName>
        <fullName evidence="2">Uncharacterized protein</fullName>
    </submittedName>
</protein>
<feature type="compositionally biased region" description="Polar residues" evidence="1">
    <location>
        <begin position="1"/>
        <end position="17"/>
    </location>
</feature>
<gene>
    <name evidence="2" type="ORF">PtA15_1A537</name>
</gene>
<dbReference type="GeneID" id="77806470"/>
<proteinExistence type="predicted"/>
<feature type="compositionally biased region" description="Basic residues" evidence="1">
    <location>
        <begin position="65"/>
        <end position="75"/>
    </location>
</feature>
<reference evidence="2" key="1">
    <citation type="submission" date="2022-10" db="EMBL/GenBank/DDBJ databases">
        <title>Puccinia triticina Genome sequencing and assembly.</title>
        <authorList>
            <person name="Li C."/>
        </authorList>
    </citation>
    <scope>NUCLEOTIDE SEQUENCE</scope>
    <source>
        <strain evidence="2">Pt15</strain>
    </source>
</reference>
<evidence type="ECO:0000313" key="3">
    <source>
        <dbReference type="Proteomes" id="UP001164743"/>
    </source>
</evidence>
<evidence type="ECO:0000256" key="1">
    <source>
        <dbReference type="SAM" id="MobiDB-lite"/>
    </source>
</evidence>
<name>A0ABY7C8H7_9BASI</name>
<keyword evidence="3" id="KW-1185">Reference proteome</keyword>
<accession>A0ABY7C8H7</accession>
<feature type="region of interest" description="Disordered" evidence="1">
    <location>
        <begin position="1"/>
        <end position="75"/>
    </location>
</feature>
<organism evidence="2 3">
    <name type="scientific">Puccinia triticina</name>
    <dbReference type="NCBI Taxonomy" id="208348"/>
    <lineage>
        <taxon>Eukaryota</taxon>
        <taxon>Fungi</taxon>
        <taxon>Dikarya</taxon>
        <taxon>Basidiomycota</taxon>
        <taxon>Pucciniomycotina</taxon>
        <taxon>Pucciniomycetes</taxon>
        <taxon>Pucciniales</taxon>
        <taxon>Pucciniaceae</taxon>
        <taxon>Puccinia</taxon>
    </lineage>
</organism>
<evidence type="ECO:0000313" key="2">
    <source>
        <dbReference type="EMBL" id="WAQ81198.1"/>
    </source>
</evidence>